<dbReference type="PANTHER" id="PTHR32305:SF15">
    <property type="entry name" value="PROTEIN RHSA-RELATED"/>
    <property type="match status" value="1"/>
</dbReference>
<gene>
    <name evidence="1" type="ORF">VJJ49_14325</name>
</gene>
<dbReference type="Proteomes" id="UP001324270">
    <property type="component" value="Unassembled WGS sequence"/>
</dbReference>
<dbReference type="RefSeq" id="WP_323980325.1">
    <property type="nucleotide sequence ID" value="NZ_JAYKBV010000035.1"/>
</dbReference>
<dbReference type="Gene3D" id="2.180.10.10">
    <property type="entry name" value="RHS repeat-associated core"/>
    <property type="match status" value="1"/>
</dbReference>
<evidence type="ECO:0000313" key="1">
    <source>
        <dbReference type="EMBL" id="MEB3041856.1"/>
    </source>
</evidence>
<dbReference type="PRINTS" id="PR00394">
    <property type="entry name" value="RHSPROTEIN"/>
</dbReference>
<dbReference type="EMBL" id="JAYKBV010000035">
    <property type="protein sequence ID" value="MEB3041856.1"/>
    <property type="molecule type" value="Genomic_DNA"/>
</dbReference>
<dbReference type="NCBIfam" id="TIGR03696">
    <property type="entry name" value="Rhs_assc_core"/>
    <property type="match status" value="1"/>
</dbReference>
<comment type="caution">
    <text evidence="1">The sequence shown here is derived from an EMBL/GenBank/DDBJ whole genome shotgun (WGS) entry which is preliminary data.</text>
</comment>
<proteinExistence type="predicted"/>
<dbReference type="InterPro" id="IPR050708">
    <property type="entry name" value="T6SS_VgrG/RHS"/>
</dbReference>
<keyword evidence="2" id="KW-1185">Reference proteome</keyword>
<accession>A0ABU5YD17</accession>
<name>A0ABU5YD17_9FLAO</name>
<evidence type="ECO:0000313" key="2">
    <source>
        <dbReference type="Proteomes" id="UP001324270"/>
    </source>
</evidence>
<protein>
    <submittedName>
        <fullName evidence="1">RHS repeat-associated core domain-containing protein</fullName>
    </submittedName>
</protein>
<dbReference type="PANTHER" id="PTHR32305">
    <property type="match status" value="1"/>
</dbReference>
<reference evidence="1 2" key="1">
    <citation type="submission" date="2023-12" db="EMBL/GenBank/DDBJ databases">
        <title>Genomic sequences of Capnocytophaga and Parvimonas strains.</title>
        <authorList>
            <person name="Watt R.M."/>
            <person name="Wang M."/>
            <person name="Yang T."/>
            <person name="Tong W.M."/>
        </authorList>
    </citation>
    <scope>NUCLEOTIDE SEQUENCE [LARGE SCALE GENOMIC DNA]</scope>
    <source>
        <strain evidence="1 2">CCUG 13156</strain>
    </source>
</reference>
<sequence length="187" mass="21816">MIWEREQDLYGNSLQGFAKENFRCPFKYQGQYYDSEVELCYNRFRYYHPETGRYISEDPIKLLGGFNVFAYVGDTNAWVDVLGLEGSTYARERFDELTDGVPSNRIKQGKKFIRTDIERLPKEYKGFRKNGFDIAKSTDTSTTLVNKDTGEIITIRKSDSGGYDKYDTITFRFPEENKNNSVFLNSK</sequence>
<dbReference type="InterPro" id="IPR022385">
    <property type="entry name" value="Rhs_assc_core"/>
</dbReference>
<organism evidence="1 2">
    <name type="scientific">Capnocytophaga gingivalis</name>
    <dbReference type="NCBI Taxonomy" id="1017"/>
    <lineage>
        <taxon>Bacteria</taxon>
        <taxon>Pseudomonadati</taxon>
        <taxon>Bacteroidota</taxon>
        <taxon>Flavobacteriia</taxon>
        <taxon>Flavobacteriales</taxon>
        <taxon>Flavobacteriaceae</taxon>
        <taxon>Capnocytophaga</taxon>
    </lineage>
</organism>